<dbReference type="Gene3D" id="3.30.70.1170">
    <property type="entry name" value="Sun protein, domain 3"/>
    <property type="match status" value="1"/>
</dbReference>
<reference evidence="8 9" key="2">
    <citation type="journal article" date="2019" name="G3 (Bethesda)">
        <title>Hybrid Assembly of the Genome of the Entomopathogenic Nematode Steinernema carpocapsae Identifies the X-Chromosome.</title>
        <authorList>
            <person name="Serra L."/>
            <person name="Macchietto M."/>
            <person name="Macias-Munoz A."/>
            <person name="McGill C.J."/>
            <person name="Rodriguez I.M."/>
            <person name="Rodriguez B."/>
            <person name="Murad R."/>
            <person name="Mortazavi A."/>
        </authorList>
    </citation>
    <scope>NUCLEOTIDE SEQUENCE [LARGE SCALE GENOMIC DNA]</scope>
    <source>
        <strain evidence="8 9">ALL</strain>
    </source>
</reference>
<dbReference type="Pfam" id="PF21153">
    <property type="entry name" value="NSUN5_N"/>
    <property type="match status" value="1"/>
</dbReference>
<evidence type="ECO:0000313" key="8">
    <source>
        <dbReference type="EMBL" id="TKR70687.1"/>
    </source>
</evidence>
<dbReference type="GO" id="GO:0005730">
    <property type="term" value="C:nucleolus"/>
    <property type="evidence" value="ECO:0007669"/>
    <property type="project" value="TreeGrafter"/>
</dbReference>
<dbReference type="SUPFAM" id="SSF53335">
    <property type="entry name" value="S-adenosyl-L-methionine-dependent methyltransferases"/>
    <property type="match status" value="1"/>
</dbReference>
<keyword evidence="4 5" id="KW-0694">RNA-binding</keyword>
<feature type="region of interest" description="Disordered" evidence="6">
    <location>
        <begin position="1"/>
        <end position="23"/>
    </location>
</feature>
<dbReference type="EMBL" id="AZBU02000007">
    <property type="protein sequence ID" value="TKR70687.1"/>
    <property type="molecule type" value="Genomic_DNA"/>
</dbReference>
<dbReference type="InterPro" id="IPR049560">
    <property type="entry name" value="MeTrfase_RsmB-F_NOP2_cat"/>
</dbReference>
<dbReference type="InterPro" id="IPR001678">
    <property type="entry name" value="MeTrfase_RsmB-F_NOP2_dom"/>
</dbReference>
<dbReference type="STRING" id="34508.A0A4U5MMG7"/>
<reference evidence="8 9" key="1">
    <citation type="journal article" date="2015" name="Genome Biol.">
        <title>Comparative genomics of Steinernema reveals deeply conserved gene regulatory networks.</title>
        <authorList>
            <person name="Dillman A.R."/>
            <person name="Macchietto M."/>
            <person name="Porter C.F."/>
            <person name="Rogers A."/>
            <person name="Williams B."/>
            <person name="Antoshechkin I."/>
            <person name="Lee M.M."/>
            <person name="Goodwin Z."/>
            <person name="Lu X."/>
            <person name="Lewis E.E."/>
            <person name="Goodrich-Blair H."/>
            <person name="Stock S.P."/>
            <person name="Adams B.J."/>
            <person name="Sternberg P.W."/>
            <person name="Mortazavi A."/>
        </authorList>
    </citation>
    <scope>NUCLEOTIDE SEQUENCE [LARGE SCALE GENOMIC DNA]</scope>
    <source>
        <strain evidence="8 9">ALL</strain>
    </source>
</reference>
<feature type="binding site" evidence="5">
    <location>
        <position position="424"/>
    </location>
    <ligand>
        <name>S-adenosyl-L-methionine</name>
        <dbReference type="ChEBI" id="CHEBI:59789"/>
    </ligand>
</feature>
<comment type="similarity">
    <text evidence="5">Belongs to the class I-like SAM-binding methyltransferase superfamily. RsmB/NOP family.</text>
</comment>
<proteinExistence type="inferred from homology"/>
<comment type="caution">
    <text evidence="8">The sequence shown here is derived from an EMBL/GenBank/DDBJ whole genome shotgun (WGS) entry which is preliminary data.</text>
</comment>
<feature type="binding site" evidence="5">
    <location>
        <position position="471"/>
    </location>
    <ligand>
        <name>S-adenosyl-L-methionine</name>
        <dbReference type="ChEBI" id="CHEBI:59789"/>
    </ligand>
</feature>
<dbReference type="PROSITE" id="PS51686">
    <property type="entry name" value="SAM_MT_RSMB_NOP"/>
    <property type="match status" value="1"/>
</dbReference>
<name>A0A4U5MMG7_STECR</name>
<organism evidence="8 9">
    <name type="scientific">Steinernema carpocapsae</name>
    <name type="common">Entomopathogenic nematode</name>
    <dbReference type="NCBI Taxonomy" id="34508"/>
    <lineage>
        <taxon>Eukaryota</taxon>
        <taxon>Metazoa</taxon>
        <taxon>Ecdysozoa</taxon>
        <taxon>Nematoda</taxon>
        <taxon>Chromadorea</taxon>
        <taxon>Rhabditida</taxon>
        <taxon>Tylenchina</taxon>
        <taxon>Panagrolaimomorpha</taxon>
        <taxon>Strongyloidoidea</taxon>
        <taxon>Steinernematidae</taxon>
        <taxon>Steinernema</taxon>
    </lineage>
</organism>
<dbReference type="InterPro" id="IPR049561">
    <property type="entry name" value="NSUN5_7_fdxn-like"/>
</dbReference>
<evidence type="ECO:0000259" key="7">
    <source>
        <dbReference type="PROSITE" id="PS51686"/>
    </source>
</evidence>
<dbReference type="OrthoDB" id="417697at2759"/>
<evidence type="ECO:0000256" key="6">
    <source>
        <dbReference type="SAM" id="MobiDB-lite"/>
    </source>
</evidence>
<feature type="active site" description="Nucleophile" evidence="5">
    <location>
        <position position="525"/>
    </location>
</feature>
<dbReference type="AlphaFoldDB" id="A0A4U5MMG7"/>
<evidence type="ECO:0000313" key="9">
    <source>
        <dbReference type="Proteomes" id="UP000298663"/>
    </source>
</evidence>
<dbReference type="GO" id="GO:0003723">
    <property type="term" value="F:RNA binding"/>
    <property type="evidence" value="ECO:0007669"/>
    <property type="project" value="UniProtKB-UniRule"/>
</dbReference>
<dbReference type="Proteomes" id="UP000298663">
    <property type="component" value="Unassembled WGS sequence"/>
</dbReference>
<keyword evidence="2 5" id="KW-0808">Transferase</keyword>
<dbReference type="Gene3D" id="3.40.50.150">
    <property type="entry name" value="Vaccinia Virus protein VP39"/>
    <property type="match status" value="1"/>
</dbReference>
<dbReference type="PANTHER" id="PTHR22807">
    <property type="entry name" value="NOP2 YEAST -RELATED NOL1/NOP2/FMU SUN DOMAIN-CONTAINING"/>
    <property type="match status" value="1"/>
</dbReference>
<dbReference type="Pfam" id="PF21148">
    <property type="entry name" value="NSUN5_fdxn-like"/>
    <property type="match status" value="1"/>
</dbReference>
<accession>A0A4U5MMG7</accession>
<dbReference type="PANTHER" id="PTHR22807:SF4">
    <property type="entry name" value="28S RRNA (CYTOSINE-C(5))-METHYLTRANSFERASE"/>
    <property type="match status" value="1"/>
</dbReference>
<evidence type="ECO:0000256" key="3">
    <source>
        <dbReference type="ARBA" id="ARBA00022691"/>
    </source>
</evidence>
<feature type="binding site" evidence="5">
    <location>
        <position position="451"/>
    </location>
    <ligand>
        <name>S-adenosyl-L-methionine</name>
        <dbReference type="ChEBI" id="CHEBI:59789"/>
    </ligand>
</feature>
<gene>
    <name evidence="8" type="ORF">L596_022677</name>
</gene>
<keyword evidence="1 5" id="KW-0489">Methyltransferase</keyword>
<dbReference type="InterPro" id="IPR029063">
    <property type="entry name" value="SAM-dependent_MTases_sf"/>
</dbReference>
<dbReference type="InterPro" id="IPR023267">
    <property type="entry name" value="RCMT"/>
</dbReference>
<evidence type="ECO:0000256" key="4">
    <source>
        <dbReference type="ARBA" id="ARBA00022884"/>
    </source>
</evidence>
<comment type="caution">
    <text evidence="5">Lacks conserved residue(s) required for the propagation of feature annotation.</text>
</comment>
<evidence type="ECO:0000256" key="1">
    <source>
        <dbReference type="ARBA" id="ARBA00022603"/>
    </source>
</evidence>
<dbReference type="PRINTS" id="PR02008">
    <property type="entry name" value="RCMTFAMILY"/>
</dbReference>
<evidence type="ECO:0000256" key="5">
    <source>
        <dbReference type="PROSITE-ProRule" id="PRU01023"/>
    </source>
</evidence>
<sequence>MPQNDQFCPKRSPINSQQQQRKQHQILEIASSMRAKHAEVHNFALAAVKPLRTAANSTAHGVKTSASRLLRAKTAVPPANSTKHSKAPPIHRQNARTTSPYRFCHSRARKNLKFTDRRRPAYSHSPLRHIAHRAGTTGTTRANRQTPSFCLLRVEFPGFTMDEHLYYETAEIVNRTLSKERNLRTLVYASSYGNKKKLLRLCCETLKYRHYLEKLMKQPGVSDLLREKAIQNNRTLLSILLYEYVIGSAFRLVPRRFAIAITTNQKAINAAVDELNRRGEGYEQEEKQEEPVQIPRYARVNAIRWTMEEVEDALSKENWVLKQMEDGESPEGFRKAVVEMTEELVYFDPHIEFLLVFHPNTQLHNYWMVTDGYLILQDKASCLPAFLANPEPYTQVFDICSAPGMKTSHLAAILNNQGKVWAIDKANDRFEVMKTMLDRAGVKIASPFCGDFLKLDMTDKKFKKVKTAVVDPPCSGSGIVKRMDNLLGVEPKNHKRLNGLHNLQVMILKHALKLPNLERLVYSTCSVHEEEDESVIEEVVMDPECGFELEEALPSWKNRGLSKFEFGEKCLRADPRTDLTNGFFVAVFVRKQQ</sequence>
<feature type="domain" description="SAM-dependent MTase RsmB/NOP-type" evidence="7">
    <location>
        <begin position="286"/>
        <end position="591"/>
    </location>
</feature>
<keyword evidence="9" id="KW-1185">Reference proteome</keyword>
<dbReference type="Pfam" id="PF01189">
    <property type="entry name" value="Methyltr_RsmB-F"/>
    <property type="match status" value="1"/>
</dbReference>
<protein>
    <recommendedName>
        <fullName evidence="7">SAM-dependent MTase RsmB/NOP-type domain-containing protein</fullName>
    </recommendedName>
</protein>
<dbReference type="GO" id="GO:0008173">
    <property type="term" value="F:RNA methyltransferase activity"/>
    <property type="evidence" value="ECO:0007669"/>
    <property type="project" value="InterPro"/>
</dbReference>
<evidence type="ECO:0000256" key="2">
    <source>
        <dbReference type="ARBA" id="ARBA00022679"/>
    </source>
</evidence>
<dbReference type="GO" id="GO:0070475">
    <property type="term" value="P:rRNA base methylation"/>
    <property type="evidence" value="ECO:0007669"/>
    <property type="project" value="TreeGrafter"/>
</dbReference>
<keyword evidence="3 5" id="KW-0949">S-adenosyl-L-methionine</keyword>
<dbReference type="InterPro" id="IPR048889">
    <property type="entry name" value="NSUN5_RCM1_N"/>
</dbReference>